<accession>A0A2U1B225</accession>
<organism evidence="3 4">
    <name type="scientific">Victivallis vadensis</name>
    <dbReference type="NCBI Taxonomy" id="172901"/>
    <lineage>
        <taxon>Bacteria</taxon>
        <taxon>Pseudomonadati</taxon>
        <taxon>Lentisphaerota</taxon>
        <taxon>Lentisphaeria</taxon>
        <taxon>Victivallales</taxon>
        <taxon>Victivallaceae</taxon>
        <taxon>Victivallis</taxon>
    </lineage>
</organism>
<reference evidence="2 5" key="2">
    <citation type="submission" date="2020-04" db="EMBL/GenBank/DDBJ databases">
        <authorList>
            <person name="Hitch T.C.A."/>
            <person name="Wylensek D."/>
            <person name="Clavel T."/>
        </authorList>
    </citation>
    <scope>NUCLEOTIDE SEQUENCE [LARGE SCALE GENOMIC DNA]</scope>
    <source>
        <strain evidence="2 5">COR2-253-APC-1A</strain>
    </source>
</reference>
<comment type="caution">
    <text evidence="3">The sequence shown here is derived from an EMBL/GenBank/DDBJ whole genome shotgun (WGS) entry which is preliminary data.</text>
</comment>
<dbReference type="AlphaFoldDB" id="A0A2U1B225"/>
<sequence>MENTPKPSPDGLMLGVGLDNQDGHKRVTKGDNFYLVGGSEETHERMTETAIKVNEKLARKGKHLSELSPQEFAEIVREASGK</sequence>
<evidence type="ECO:0000313" key="3">
    <source>
        <dbReference type="EMBL" id="PVY42719.1"/>
    </source>
</evidence>
<dbReference type="EMBL" id="JABAEW010000015">
    <property type="protein sequence ID" value="NMD86839.1"/>
    <property type="molecule type" value="Genomic_DNA"/>
</dbReference>
<gene>
    <name evidence="3" type="ORF">C8D82_11027</name>
    <name evidence="2" type="ORF">HF882_09610</name>
</gene>
<evidence type="ECO:0000313" key="4">
    <source>
        <dbReference type="Proteomes" id="UP000245959"/>
    </source>
</evidence>
<dbReference type="Proteomes" id="UP000576225">
    <property type="component" value="Unassembled WGS sequence"/>
</dbReference>
<reference evidence="3 4" key="1">
    <citation type="submission" date="2018-04" db="EMBL/GenBank/DDBJ databases">
        <title>Genomic Encyclopedia of Type Strains, Phase IV (KMG-IV): sequencing the most valuable type-strain genomes for metagenomic binning, comparative biology and taxonomic classification.</title>
        <authorList>
            <person name="Goeker M."/>
        </authorList>
    </citation>
    <scope>NUCLEOTIDE SEQUENCE [LARGE SCALE GENOMIC DNA]</scope>
    <source>
        <strain evidence="3 4">DSM 14823</strain>
    </source>
</reference>
<dbReference type="EMBL" id="QEKH01000010">
    <property type="protein sequence ID" value="PVY42719.1"/>
    <property type="molecule type" value="Genomic_DNA"/>
</dbReference>
<evidence type="ECO:0000313" key="5">
    <source>
        <dbReference type="Proteomes" id="UP000576225"/>
    </source>
</evidence>
<proteinExistence type="predicted"/>
<name>A0A2U1B225_9BACT</name>
<keyword evidence="4" id="KW-1185">Reference proteome</keyword>
<dbReference type="Proteomes" id="UP000245959">
    <property type="component" value="Unassembled WGS sequence"/>
</dbReference>
<protein>
    <submittedName>
        <fullName evidence="3">Uncharacterized protein</fullName>
    </submittedName>
</protein>
<evidence type="ECO:0000256" key="1">
    <source>
        <dbReference type="SAM" id="MobiDB-lite"/>
    </source>
</evidence>
<evidence type="ECO:0000313" key="2">
    <source>
        <dbReference type="EMBL" id="NMD86839.1"/>
    </source>
</evidence>
<dbReference type="OrthoDB" id="9811125at2"/>
<feature type="region of interest" description="Disordered" evidence="1">
    <location>
        <begin position="1"/>
        <end position="24"/>
    </location>
</feature>
<dbReference type="GeneID" id="78294942"/>
<dbReference type="RefSeq" id="WP_116883636.1">
    <property type="nucleotide sequence ID" value="NZ_CABMMC010000279.1"/>
</dbReference>